<keyword evidence="2" id="KW-1185">Reference proteome</keyword>
<protein>
    <submittedName>
        <fullName evidence="1">Uncharacterized protein</fullName>
    </submittedName>
</protein>
<accession>A0ACC0KV92</accession>
<organism evidence="1 2">
    <name type="scientific">Choristoneura fumiferana</name>
    <name type="common">Spruce budworm moth</name>
    <name type="synonym">Archips fumiferana</name>
    <dbReference type="NCBI Taxonomy" id="7141"/>
    <lineage>
        <taxon>Eukaryota</taxon>
        <taxon>Metazoa</taxon>
        <taxon>Ecdysozoa</taxon>
        <taxon>Arthropoda</taxon>
        <taxon>Hexapoda</taxon>
        <taxon>Insecta</taxon>
        <taxon>Pterygota</taxon>
        <taxon>Neoptera</taxon>
        <taxon>Endopterygota</taxon>
        <taxon>Lepidoptera</taxon>
        <taxon>Glossata</taxon>
        <taxon>Ditrysia</taxon>
        <taxon>Tortricoidea</taxon>
        <taxon>Tortricidae</taxon>
        <taxon>Tortricinae</taxon>
        <taxon>Choristoneura</taxon>
    </lineage>
</organism>
<name>A0ACC0KV92_CHOFU</name>
<evidence type="ECO:0000313" key="1">
    <source>
        <dbReference type="EMBL" id="KAI8440220.1"/>
    </source>
</evidence>
<evidence type="ECO:0000313" key="2">
    <source>
        <dbReference type="Proteomes" id="UP001064048"/>
    </source>
</evidence>
<proteinExistence type="predicted"/>
<reference evidence="1 2" key="1">
    <citation type="journal article" date="2022" name="Genome Biol. Evol.">
        <title>The Spruce Budworm Genome: Reconstructing the Evolutionary History of Antifreeze Proteins.</title>
        <authorList>
            <person name="Beliveau C."/>
            <person name="Gagne P."/>
            <person name="Picq S."/>
            <person name="Vernygora O."/>
            <person name="Keeling C.I."/>
            <person name="Pinkney K."/>
            <person name="Doucet D."/>
            <person name="Wen F."/>
            <person name="Johnston J.S."/>
            <person name="Maaroufi H."/>
            <person name="Boyle B."/>
            <person name="Laroche J."/>
            <person name="Dewar K."/>
            <person name="Juretic N."/>
            <person name="Blackburn G."/>
            <person name="Nisole A."/>
            <person name="Brunet B."/>
            <person name="Brandao M."/>
            <person name="Lumley L."/>
            <person name="Duan J."/>
            <person name="Quan G."/>
            <person name="Lucarotti C.J."/>
            <person name="Roe A.D."/>
            <person name="Sperling F.A.H."/>
            <person name="Levesque R.C."/>
            <person name="Cusson M."/>
        </authorList>
    </citation>
    <scope>NUCLEOTIDE SEQUENCE [LARGE SCALE GENOMIC DNA]</scope>
    <source>
        <strain evidence="1">Glfc:IPQL:Cfum</strain>
    </source>
</reference>
<gene>
    <name evidence="1" type="ORF">MSG28_001600</name>
</gene>
<sequence length="357" mass="41084">MPVVIEMSVLKELEKHPEIAFEDITKLREWIRSQPHLPHEYITDLDIILAYHSCERNMNNTKKVIDCNFTLRTLITPLKTKSIKEDRAIYCQLLDADTSKFVYSDVVRAFVMIVDLWQLEEGTAPGVVVIVNMDRVSPGHLYKIDLVVAQQFFYFLQVVGPCTRSARIATTILLANPAVKQQCLRCCVSAWRVKGNTHRERARVVRGPATGVFAWRYMDAFTQNAGAGAGRARAAPSPVEAMFVRLKEFHFINAPSFIDRLLFMVKPFMKEDLLHKLKVHTVGSNTLDEYIDTTEFFKEVAEISSEDIMWNRLKENTKYFEEESKKRVDETKRLDKSVSMGNIFSGMEETFRSLEID</sequence>
<dbReference type="EMBL" id="CM046102">
    <property type="protein sequence ID" value="KAI8440220.1"/>
    <property type="molecule type" value="Genomic_DNA"/>
</dbReference>
<dbReference type="Proteomes" id="UP001064048">
    <property type="component" value="Chromosome 2"/>
</dbReference>
<comment type="caution">
    <text evidence="1">The sequence shown here is derived from an EMBL/GenBank/DDBJ whole genome shotgun (WGS) entry which is preliminary data.</text>
</comment>